<evidence type="ECO:0000259" key="4">
    <source>
        <dbReference type="Pfam" id="PF13472"/>
    </source>
</evidence>
<dbReference type="CDD" id="cd01823">
    <property type="entry name" value="SEST_like"/>
    <property type="match status" value="1"/>
</dbReference>
<feature type="domain" description="SGNH hydrolase-type esterase" evidence="4">
    <location>
        <begin position="36"/>
        <end position="271"/>
    </location>
</feature>
<dbReference type="PANTHER" id="PTHR37981:SF1">
    <property type="entry name" value="SGNH HYDROLASE-TYPE ESTERASE DOMAIN-CONTAINING PROTEIN"/>
    <property type="match status" value="1"/>
</dbReference>
<keyword evidence="3" id="KW-0732">Signal</keyword>
<keyword evidence="2" id="KW-1015">Disulfide bond</keyword>
<feature type="active site" description="Nucleophile" evidence="1">
    <location>
        <position position="40"/>
    </location>
</feature>
<evidence type="ECO:0000256" key="1">
    <source>
        <dbReference type="PIRSR" id="PIRSR637460-1"/>
    </source>
</evidence>
<feature type="signal peptide" evidence="3">
    <location>
        <begin position="1"/>
        <end position="27"/>
    </location>
</feature>
<feature type="disulfide bond" evidence="2">
    <location>
        <begin position="194"/>
        <end position="243"/>
    </location>
</feature>
<keyword evidence="6" id="KW-1185">Reference proteome</keyword>
<dbReference type="GO" id="GO:0019433">
    <property type="term" value="P:triglyceride catabolic process"/>
    <property type="evidence" value="ECO:0007669"/>
    <property type="project" value="TreeGrafter"/>
</dbReference>
<evidence type="ECO:0000313" key="6">
    <source>
        <dbReference type="Proteomes" id="UP001152519"/>
    </source>
</evidence>
<feature type="chain" id="PRO_5040848137" evidence="3">
    <location>
        <begin position="28"/>
        <end position="290"/>
    </location>
</feature>
<dbReference type="Pfam" id="PF13472">
    <property type="entry name" value="Lipase_GDSL_2"/>
    <property type="match status" value="1"/>
</dbReference>
<dbReference type="InterPro" id="IPR013830">
    <property type="entry name" value="SGNH_hydro"/>
</dbReference>
<evidence type="ECO:0000256" key="3">
    <source>
        <dbReference type="SAM" id="SignalP"/>
    </source>
</evidence>
<organism evidence="5 6">
    <name type="scientific">Actinacidiphila cocklensis</name>
    <dbReference type="NCBI Taxonomy" id="887465"/>
    <lineage>
        <taxon>Bacteria</taxon>
        <taxon>Bacillati</taxon>
        <taxon>Actinomycetota</taxon>
        <taxon>Actinomycetes</taxon>
        <taxon>Kitasatosporales</taxon>
        <taxon>Streptomycetaceae</taxon>
        <taxon>Actinacidiphila</taxon>
    </lineage>
</organism>
<dbReference type="InterPro" id="IPR036514">
    <property type="entry name" value="SGNH_hydro_sf"/>
</dbReference>
<feature type="active site" evidence="1">
    <location>
        <position position="264"/>
    </location>
</feature>
<gene>
    <name evidence="5" type="ORF">SCOCK_10283</name>
</gene>
<dbReference type="InterPro" id="IPR037460">
    <property type="entry name" value="SEST-like"/>
</dbReference>
<feature type="disulfide bond" evidence="2">
    <location>
        <begin position="129"/>
        <end position="141"/>
    </location>
</feature>
<dbReference type="Proteomes" id="UP001152519">
    <property type="component" value="Unassembled WGS sequence"/>
</dbReference>
<dbReference type="PANTHER" id="PTHR37981">
    <property type="entry name" value="LIPASE 2"/>
    <property type="match status" value="1"/>
</dbReference>
<dbReference type="SUPFAM" id="SSF52266">
    <property type="entry name" value="SGNH hydrolase"/>
    <property type="match status" value="1"/>
</dbReference>
<accession>A0A9W4DIF7</accession>
<evidence type="ECO:0000313" key="5">
    <source>
        <dbReference type="EMBL" id="CAG6390815.1"/>
    </source>
</evidence>
<dbReference type="AlphaFoldDB" id="A0A9W4DIF7"/>
<proteinExistence type="predicted"/>
<protein>
    <submittedName>
        <fullName evidence="5">GDSL-like Lipase/Acylhydrolase family protein</fullName>
    </submittedName>
</protein>
<feature type="disulfide bond" evidence="2">
    <location>
        <begin position="57"/>
        <end position="81"/>
    </location>
</feature>
<sequence>MKHGVRTTLATALTLGALFLVLPSASAASDPVTYVALGDSFASAPLVPPADPGNPACLRSLADYPHTAAKALGAALTDVSCAGATVEDLSAPQAVGTPAQYAALRPDTDIVSLTIGGNDTGLFTAALGCTNPLPEPLGASCADRNTQGGTDAIDARIDAWVPKFAAVLDAIHQRAPHAQVFVVSGGSYIRAGGCFPVQPVWGRDATYLQSKIDHLATAVRQTTGAHGDTFVSATPPTAGHDICAAPADRYIEGFVPASPAAPLHPNAKGSAAVGAALAAAVQQALSPLPA</sequence>
<reference evidence="5" key="1">
    <citation type="submission" date="2021-05" db="EMBL/GenBank/DDBJ databases">
        <authorList>
            <person name="Arsene-Ploetze F."/>
        </authorList>
    </citation>
    <scope>NUCLEOTIDE SEQUENCE</scope>
    <source>
        <strain evidence="5">DSM 42138</strain>
    </source>
</reference>
<dbReference type="GO" id="GO:0004806">
    <property type="term" value="F:triacylglycerol lipase activity"/>
    <property type="evidence" value="ECO:0007669"/>
    <property type="project" value="TreeGrafter"/>
</dbReference>
<name>A0A9W4DIF7_9ACTN</name>
<evidence type="ECO:0000256" key="2">
    <source>
        <dbReference type="PIRSR" id="PIRSR637460-2"/>
    </source>
</evidence>
<dbReference type="EMBL" id="CAJSLV010000001">
    <property type="protein sequence ID" value="CAG6390815.1"/>
    <property type="molecule type" value="Genomic_DNA"/>
</dbReference>
<comment type="caution">
    <text evidence="5">The sequence shown here is derived from an EMBL/GenBank/DDBJ whole genome shotgun (WGS) entry which is preliminary data.</text>
</comment>
<dbReference type="RefSeq" id="WP_251483873.1">
    <property type="nucleotide sequence ID" value="NZ_CAJSLV010000001.1"/>
</dbReference>
<dbReference type="Gene3D" id="3.40.50.1110">
    <property type="entry name" value="SGNH hydrolase"/>
    <property type="match status" value="1"/>
</dbReference>